<comment type="caution">
    <text evidence="1">The sequence shown here is derived from an EMBL/GenBank/DDBJ whole genome shotgun (WGS) entry which is preliminary data.</text>
</comment>
<keyword evidence="1" id="KW-0238">DNA-binding</keyword>
<proteinExistence type="predicted"/>
<name>A0A7W9WWH2_9BURK</name>
<gene>
    <name evidence="1" type="ORF">F4827_006357</name>
</gene>
<reference evidence="1 2" key="1">
    <citation type="submission" date="2020-08" db="EMBL/GenBank/DDBJ databases">
        <title>Above-ground endophytic microbial communities from plants in different locations in the United States.</title>
        <authorList>
            <person name="Frank C."/>
        </authorList>
    </citation>
    <scope>NUCLEOTIDE SEQUENCE [LARGE SCALE GENOMIC DNA]</scope>
    <source>
        <strain evidence="1 2">WP4_2_2</strain>
    </source>
</reference>
<sequence>MYTLSIPGAVLTASSLVGLFSLFRDERVRATETPQIVLTGAPACVTVTRYNGVLAIRQAGTAEQMLTAMLEEHRRVAFVGDACEQRQSWEVDRAEWEALFEFVDVCRSPQRLLSFDQIEAEKTRARERGTRFFLSDLCSEAIASIFGFAVCGPTIPGTRETNSGHAVQVAYALALDLPVPERVLDAYRADADAFRHGLEWAETLVRLPELRGAIPVGKLRPILGVMRGEGKAVDSGNADILTLLARLLPDAPTYPEVDNLLHAHGLIDDMALPERYGTPVDVGQPITPLAARVRERLADHLRARAIAHSDEELNKGRISQRAHRHRCDIARLEHGRQTFEYGNSLSRALANRDVGRLLEVLDRADDHNRSSKQAFRDVYGVKLTGVTAAQRRRAIFLLCGFNEEAQAQWEREESQRKAARNAQSDLQHAREVAGRARYVGPSHGELSGAEHVDRAISEGFSTIRSYGRGAARRYALARDNESAMRTLSARDGTLAYARALLEPRAA</sequence>
<dbReference type="AlphaFoldDB" id="A0A7W9WWH2"/>
<evidence type="ECO:0000313" key="2">
    <source>
        <dbReference type="Proteomes" id="UP000571554"/>
    </source>
</evidence>
<dbReference type="GO" id="GO:0003677">
    <property type="term" value="F:DNA binding"/>
    <property type="evidence" value="ECO:0007669"/>
    <property type="project" value="UniProtKB-KW"/>
</dbReference>
<dbReference type="Proteomes" id="UP000571554">
    <property type="component" value="Unassembled WGS sequence"/>
</dbReference>
<dbReference type="RefSeq" id="WP_184123911.1">
    <property type="nucleotide sequence ID" value="NZ_JACHBW010000027.1"/>
</dbReference>
<organism evidence="1 2">
    <name type="scientific">Paraburkholderia bannensis</name>
    <dbReference type="NCBI Taxonomy" id="765414"/>
    <lineage>
        <taxon>Bacteria</taxon>
        <taxon>Pseudomonadati</taxon>
        <taxon>Pseudomonadota</taxon>
        <taxon>Betaproteobacteria</taxon>
        <taxon>Burkholderiales</taxon>
        <taxon>Burkholderiaceae</taxon>
        <taxon>Paraburkholderia</taxon>
    </lineage>
</organism>
<evidence type="ECO:0000313" key="1">
    <source>
        <dbReference type="EMBL" id="MBB6106482.1"/>
    </source>
</evidence>
<protein>
    <submittedName>
        <fullName evidence="1">AraC-like DNA-binding protein</fullName>
    </submittedName>
</protein>
<keyword evidence="2" id="KW-1185">Reference proteome</keyword>
<accession>A0A7W9WWH2</accession>
<dbReference type="EMBL" id="JACHBW010000027">
    <property type="protein sequence ID" value="MBB6106482.1"/>
    <property type="molecule type" value="Genomic_DNA"/>
</dbReference>